<keyword evidence="1" id="KW-0175">Coiled coil</keyword>
<reference evidence="5" key="1">
    <citation type="journal article" date="2019" name="Int. J. Syst. Evol. Microbiol.">
        <title>The Global Catalogue of Microorganisms (GCM) 10K type strain sequencing project: providing services to taxonomists for standard genome sequencing and annotation.</title>
        <authorList>
            <consortium name="The Broad Institute Genomics Platform"/>
            <consortium name="The Broad Institute Genome Sequencing Center for Infectious Disease"/>
            <person name="Wu L."/>
            <person name="Ma J."/>
        </authorList>
    </citation>
    <scope>NUCLEOTIDE SEQUENCE [LARGE SCALE GENOMIC DNA]</scope>
    <source>
        <strain evidence="5">JCM 14545</strain>
    </source>
</reference>
<feature type="region of interest" description="Disordered" evidence="2">
    <location>
        <begin position="394"/>
        <end position="421"/>
    </location>
</feature>
<feature type="region of interest" description="Disordered" evidence="2">
    <location>
        <begin position="909"/>
        <end position="931"/>
    </location>
</feature>
<feature type="chain" id="PRO_5045904656" description="Methyl-accepting transducer domain-containing protein" evidence="3">
    <location>
        <begin position="21"/>
        <end position="1256"/>
    </location>
</feature>
<evidence type="ECO:0000256" key="1">
    <source>
        <dbReference type="SAM" id="Coils"/>
    </source>
</evidence>
<comment type="caution">
    <text evidence="4">The sequence shown here is derived from an EMBL/GenBank/DDBJ whole genome shotgun (WGS) entry which is preliminary data.</text>
</comment>
<keyword evidence="5" id="KW-1185">Reference proteome</keyword>
<name>A0ABP5BEZ9_9PSEU</name>
<protein>
    <recommendedName>
        <fullName evidence="6">Methyl-accepting transducer domain-containing protein</fullName>
    </recommendedName>
</protein>
<feature type="signal peptide" evidence="3">
    <location>
        <begin position="1"/>
        <end position="20"/>
    </location>
</feature>
<proteinExistence type="predicted"/>
<gene>
    <name evidence="4" type="ORF">GCM10009754_06100</name>
</gene>
<evidence type="ECO:0000256" key="2">
    <source>
        <dbReference type="SAM" id="MobiDB-lite"/>
    </source>
</evidence>
<feature type="compositionally biased region" description="Basic and acidic residues" evidence="2">
    <location>
        <begin position="395"/>
        <end position="421"/>
    </location>
</feature>
<feature type="coiled-coil region" evidence="1">
    <location>
        <begin position="226"/>
        <end position="267"/>
    </location>
</feature>
<sequence length="1256" mass="131309">MPKKSPVKVFLLFLSMTVLAGLVSPVEAAGQGLRRPATASGEAPRPMPESWWKLWDGQSGLDIKGDPRLRKLVEDIAIFDEDVENREAAQAALNVGTDDAIMTYLTIGADEARARAATRKKETAQRNRTAIEAMAGTGGPYFNGEVTRVLAGTDYDRDAFLAYGAEIAKARDDKTARDAKARADLLRSRVRMLVGVGGSEVQKAAQAALDAGTDAAIDEFLKAGYLVAAKKDAEAREAYLKELEERNKAAEQLSELAKRAARAAQARKNLVIAHGNGVHALQRAANAMVSASNEARHAAQILAANETSGAHSPDSFADAKREVARQLGYANDAAFAAKQAAASATIEANVLVEVDLPYGAQWSAMATGMENAARAAVGAVETAQHAIDATIATDGARDARDKAEKHAEQAHQWRLHAEEHARSAAQLAEAARLQAVAAQDALARARQARIDAEAAEQQAWAAAGRAHEARVNAEAEQHKAAAARQTAERERAIAADERAKTDKEAASARSHRGDAERLAGVAHEARVRADAQKVASDIAADAAEAEDRKAADIRAQAFAAEQNRQAAEARAQAMGVLEVQAKGTDHEKAAKDAATKARGDADAATTAAIGSRNAADAASGAAVNARIHATEAGRAAARARAAADQAKAAAAEADRWAAAAEYAAAEAHKYSEQANAKAAEATEAEVKAAEHARSAVQLAEQAAFEASQSLRAAERTRDEANAAAAESVSAATQAEMAIRAATAARASSNGITDPANTAITVVAPFTGADIDADFVVEVANQARQVGKEQAAAAETRAEEAKTAATAARKAADSAAAEVKPAFEAAAQAAASAAAAARSAADAQKAAADAATEGAAARASGERAQQADRQAGNDARAARTAANIANNDAVIAGKAADAAERDAVAANKAAKKAEDDAELARSAATQAETDAAAARDAARQAQENADRATKAADGIKDKAVEIQQAADRAEEQARRDEAERRRQVALQANGGNGLDLTEDELELVFYEGGDELVEEFQNANSTARRSIGDFFVEIGAEVLNDLLGIDDAKKCFGEGNVESCLWTVINIGDFLSILGKVTEVGAALIKVVRRIGPFLESVGVSKRVLEKTIDLLEKARGNPCYRRPVPRMLPDASGAGGSHAVKSATSSENPCIKWTKTSRPTFGHTFTVHQAGAKNTKKLIDRARAGTPQGQWLDDDAAVEFLKNAYRPGFQVTVVEIPKGLGQVIMPDGSMVSAGHALLVPALNGLYKTAYPYIPRG</sequence>
<evidence type="ECO:0000313" key="5">
    <source>
        <dbReference type="Proteomes" id="UP001501116"/>
    </source>
</evidence>
<keyword evidence="3" id="KW-0732">Signal</keyword>
<feature type="compositionally biased region" description="Basic and acidic residues" evidence="2">
    <location>
        <begin position="486"/>
        <end position="520"/>
    </location>
</feature>
<evidence type="ECO:0008006" key="6">
    <source>
        <dbReference type="Google" id="ProtNLM"/>
    </source>
</evidence>
<evidence type="ECO:0000256" key="3">
    <source>
        <dbReference type="SAM" id="SignalP"/>
    </source>
</evidence>
<feature type="region of interest" description="Disordered" evidence="2">
    <location>
        <begin position="469"/>
        <end position="520"/>
    </location>
</feature>
<feature type="compositionally biased region" description="Basic and acidic residues" evidence="2">
    <location>
        <begin position="966"/>
        <end position="981"/>
    </location>
</feature>
<organism evidence="4 5">
    <name type="scientific">Amycolatopsis minnesotensis</name>
    <dbReference type="NCBI Taxonomy" id="337894"/>
    <lineage>
        <taxon>Bacteria</taxon>
        <taxon>Bacillati</taxon>
        <taxon>Actinomycetota</taxon>
        <taxon>Actinomycetes</taxon>
        <taxon>Pseudonocardiales</taxon>
        <taxon>Pseudonocardiaceae</taxon>
        <taxon>Amycolatopsis</taxon>
    </lineage>
</organism>
<feature type="region of interest" description="Disordered" evidence="2">
    <location>
        <begin position="962"/>
        <end position="981"/>
    </location>
</feature>
<dbReference type="EMBL" id="BAAANN010000002">
    <property type="protein sequence ID" value="GAA1941544.1"/>
    <property type="molecule type" value="Genomic_DNA"/>
</dbReference>
<feature type="compositionally biased region" description="Basic and acidic residues" evidence="2">
    <location>
        <begin position="469"/>
        <end position="479"/>
    </location>
</feature>
<evidence type="ECO:0000313" key="4">
    <source>
        <dbReference type="EMBL" id="GAA1941544.1"/>
    </source>
</evidence>
<accession>A0ABP5BEZ9</accession>
<feature type="region of interest" description="Disordered" evidence="2">
    <location>
        <begin position="853"/>
        <end position="877"/>
    </location>
</feature>
<dbReference type="Proteomes" id="UP001501116">
    <property type="component" value="Unassembled WGS sequence"/>
</dbReference>
<feature type="compositionally biased region" description="Low complexity" evidence="2">
    <location>
        <begin position="853"/>
        <end position="863"/>
    </location>
</feature>
<feature type="compositionally biased region" description="Low complexity" evidence="2">
    <location>
        <begin position="922"/>
        <end position="931"/>
    </location>
</feature>